<dbReference type="CDD" id="cd19540">
    <property type="entry name" value="LCL_NRPS-like"/>
    <property type="match status" value="3"/>
</dbReference>
<dbReference type="CDD" id="cd05930">
    <property type="entry name" value="A_NRPS"/>
    <property type="match status" value="1"/>
</dbReference>
<comment type="caution">
    <text evidence="5">The sequence shown here is derived from an EMBL/GenBank/DDBJ whole genome shotgun (WGS) entry which is preliminary data.</text>
</comment>
<feature type="domain" description="Carrier" evidence="4">
    <location>
        <begin position="2631"/>
        <end position="2706"/>
    </location>
</feature>
<dbReference type="Gene3D" id="3.30.300.30">
    <property type="match status" value="4"/>
</dbReference>
<dbReference type="FunFam" id="3.40.50.980:FF:000002">
    <property type="entry name" value="Enterobactin synthetase component F"/>
    <property type="match status" value="1"/>
</dbReference>
<dbReference type="PROSITE" id="PS00012">
    <property type="entry name" value="PHOSPHOPANTETHEINE"/>
    <property type="match status" value="4"/>
</dbReference>
<proteinExistence type="predicted"/>
<dbReference type="SUPFAM" id="SSF53474">
    <property type="entry name" value="alpha/beta-Hydrolases"/>
    <property type="match status" value="1"/>
</dbReference>
<protein>
    <submittedName>
        <fullName evidence="5">Amino acid adenylation domain-containing protein</fullName>
    </submittedName>
</protein>
<dbReference type="GO" id="GO:0031177">
    <property type="term" value="F:phosphopantetheine binding"/>
    <property type="evidence" value="ECO:0007669"/>
    <property type="project" value="InterPro"/>
</dbReference>
<evidence type="ECO:0000313" key="6">
    <source>
        <dbReference type="Proteomes" id="UP000535543"/>
    </source>
</evidence>
<evidence type="ECO:0000256" key="3">
    <source>
        <dbReference type="ARBA" id="ARBA00022553"/>
    </source>
</evidence>
<dbReference type="Gene3D" id="2.30.38.10">
    <property type="entry name" value="Luciferase, Domain 3"/>
    <property type="match status" value="4"/>
</dbReference>
<keyword evidence="3" id="KW-0597">Phosphoprotein</keyword>
<dbReference type="InterPro" id="IPR009081">
    <property type="entry name" value="PP-bd_ACP"/>
</dbReference>
<dbReference type="UniPathway" id="UPA00011"/>
<dbReference type="FunFam" id="3.40.50.980:FF:000001">
    <property type="entry name" value="Non-ribosomal peptide synthetase"/>
    <property type="match status" value="2"/>
</dbReference>
<dbReference type="InterPro" id="IPR010071">
    <property type="entry name" value="AA_adenyl_dom"/>
</dbReference>
<dbReference type="Pfam" id="PF00668">
    <property type="entry name" value="Condensation"/>
    <property type="match status" value="3"/>
</dbReference>
<dbReference type="NCBIfam" id="TIGR01733">
    <property type="entry name" value="AA-adenyl-dom"/>
    <property type="match status" value="4"/>
</dbReference>
<dbReference type="Pfam" id="PF00550">
    <property type="entry name" value="PP-binding"/>
    <property type="match status" value="4"/>
</dbReference>
<dbReference type="FunFam" id="3.30.300.30:FF:000010">
    <property type="entry name" value="Enterobactin synthetase component F"/>
    <property type="match status" value="1"/>
</dbReference>
<dbReference type="PANTHER" id="PTHR45527:SF1">
    <property type="entry name" value="FATTY ACID SYNTHASE"/>
    <property type="match status" value="1"/>
</dbReference>
<accession>A0A848KDY4</accession>
<reference evidence="5 6" key="2">
    <citation type="submission" date="2020-06" db="EMBL/GenBank/DDBJ databases">
        <title>Antribacter stalactiti gen. nov., sp. nov., a new member of the family Nacardiaceae isolated from a cave.</title>
        <authorList>
            <person name="Kim I.S."/>
        </authorList>
    </citation>
    <scope>NUCLEOTIDE SEQUENCE [LARGE SCALE GENOMIC DNA]</scope>
    <source>
        <strain evidence="5 6">YC2-7</strain>
    </source>
</reference>
<dbReference type="SUPFAM" id="SSF47336">
    <property type="entry name" value="ACP-like"/>
    <property type="match status" value="4"/>
</dbReference>
<reference evidence="5 6" key="1">
    <citation type="submission" date="2019-05" db="EMBL/GenBank/DDBJ databases">
        <authorList>
            <person name="Lee S.D."/>
        </authorList>
    </citation>
    <scope>NUCLEOTIDE SEQUENCE [LARGE SCALE GENOMIC DNA]</scope>
    <source>
        <strain evidence="5 6">YC2-7</strain>
    </source>
</reference>
<name>A0A848KDY4_9NOCA</name>
<dbReference type="InterPro" id="IPR023213">
    <property type="entry name" value="CAT-like_dom_sf"/>
</dbReference>
<dbReference type="GO" id="GO:0044550">
    <property type="term" value="P:secondary metabolite biosynthetic process"/>
    <property type="evidence" value="ECO:0007669"/>
    <property type="project" value="UniProtKB-ARBA"/>
</dbReference>
<comment type="cofactor">
    <cofactor evidence="1">
        <name>pantetheine 4'-phosphate</name>
        <dbReference type="ChEBI" id="CHEBI:47942"/>
    </cofactor>
</comment>
<dbReference type="InterPro" id="IPR020806">
    <property type="entry name" value="PKS_PP-bd"/>
</dbReference>
<dbReference type="GO" id="GO:0072330">
    <property type="term" value="P:monocarboxylic acid biosynthetic process"/>
    <property type="evidence" value="ECO:0007669"/>
    <property type="project" value="UniProtKB-ARBA"/>
</dbReference>
<dbReference type="SMART" id="SM00823">
    <property type="entry name" value="PKS_PP"/>
    <property type="match status" value="4"/>
</dbReference>
<dbReference type="NCBIfam" id="NF003417">
    <property type="entry name" value="PRK04813.1"/>
    <property type="match status" value="4"/>
</dbReference>
<dbReference type="InterPro" id="IPR045851">
    <property type="entry name" value="AMP-bd_C_sf"/>
</dbReference>
<dbReference type="InterPro" id="IPR001031">
    <property type="entry name" value="Thioesterase"/>
</dbReference>
<dbReference type="Gene3D" id="3.30.559.30">
    <property type="entry name" value="Nonribosomal peptide synthetase, condensation domain"/>
    <property type="match status" value="3"/>
</dbReference>
<dbReference type="EMBL" id="VCQU01000001">
    <property type="protein sequence ID" value="NMN94217.1"/>
    <property type="molecule type" value="Genomic_DNA"/>
</dbReference>
<organism evidence="5 6">
    <name type="scientific">Antrihabitans stalactiti</name>
    <dbReference type="NCBI Taxonomy" id="2584121"/>
    <lineage>
        <taxon>Bacteria</taxon>
        <taxon>Bacillati</taxon>
        <taxon>Actinomycetota</taxon>
        <taxon>Actinomycetes</taxon>
        <taxon>Mycobacteriales</taxon>
        <taxon>Nocardiaceae</taxon>
        <taxon>Antrihabitans</taxon>
    </lineage>
</organism>
<dbReference type="FunFam" id="2.30.38.10:FF:000001">
    <property type="entry name" value="Non-ribosomal peptide synthetase PvdI"/>
    <property type="match status" value="2"/>
</dbReference>
<dbReference type="InterPro" id="IPR025110">
    <property type="entry name" value="AMP-bd_C"/>
</dbReference>
<dbReference type="Proteomes" id="UP000535543">
    <property type="component" value="Unassembled WGS sequence"/>
</dbReference>
<dbReference type="InterPro" id="IPR020845">
    <property type="entry name" value="AMP-binding_CS"/>
</dbReference>
<dbReference type="Pfam" id="PF00975">
    <property type="entry name" value="Thioesterase"/>
    <property type="match status" value="1"/>
</dbReference>
<keyword evidence="2" id="KW-0596">Phosphopantetheine</keyword>
<dbReference type="Pfam" id="PF13193">
    <property type="entry name" value="AMP-binding_C"/>
    <property type="match status" value="4"/>
</dbReference>
<dbReference type="Gene3D" id="3.30.559.10">
    <property type="entry name" value="Chloramphenicol acetyltransferase-like domain"/>
    <property type="match status" value="3"/>
</dbReference>
<dbReference type="Gene3D" id="1.10.1200.10">
    <property type="entry name" value="ACP-like"/>
    <property type="match status" value="3"/>
</dbReference>
<dbReference type="Gene3D" id="3.40.50.980">
    <property type="match status" value="8"/>
</dbReference>
<feature type="domain" description="Carrier" evidence="4">
    <location>
        <begin position="3675"/>
        <end position="3750"/>
    </location>
</feature>
<dbReference type="FunFam" id="1.10.1200.10:FF:000016">
    <property type="entry name" value="Non-ribosomal peptide synthase"/>
    <property type="match status" value="1"/>
</dbReference>
<feature type="domain" description="Carrier" evidence="4">
    <location>
        <begin position="1582"/>
        <end position="1657"/>
    </location>
</feature>
<dbReference type="GO" id="GO:0043041">
    <property type="term" value="P:amino acid activation for nonribosomal peptide biosynthetic process"/>
    <property type="evidence" value="ECO:0007669"/>
    <property type="project" value="TreeGrafter"/>
</dbReference>
<dbReference type="Pfam" id="PF00501">
    <property type="entry name" value="AMP-binding"/>
    <property type="match status" value="4"/>
</dbReference>
<dbReference type="GO" id="GO:0008610">
    <property type="term" value="P:lipid biosynthetic process"/>
    <property type="evidence" value="ECO:0007669"/>
    <property type="project" value="UniProtKB-ARBA"/>
</dbReference>
<dbReference type="PROSITE" id="PS00455">
    <property type="entry name" value="AMP_BINDING"/>
    <property type="match status" value="4"/>
</dbReference>
<evidence type="ECO:0000313" key="5">
    <source>
        <dbReference type="EMBL" id="NMN94217.1"/>
    </source>
</evidence>
<keyword evidence="6" id="KW-1185">Reference proteome</keyword>
<evidence type="ECO:0000259" key="4">
    <source>
        <dbReference type="PROSITE" id="PS50075"/>
    </source>
</evidence>
<dbReference type="Gene3D" id="3.40.50.1820">
    <property type="entry name" value="alpha/beta hydrolase"/>
    <property type="match status" value="1"/>
</dbReference>
<dbReference type="FunFam" id="3.40.50.12780:FF:000012">
    <property type="entry name" value="Non-ribosomal peptide synthetase"/>
    <property type="match status" value="2"/>
</dbReference>
<dbReference type="InterPro" id="IPR006162">
    <property type="entry name" value="Ppantetheine_attach_site"/>
</dbReference>
<dbReference type="SUPFAM" id="SSF56801">
    <property type="entry name" value="Acetyl-CoA synthetase-like"/>
    <property type="match status" value="4"/>
</dbReference>
<dbReference type="InterPro" id="IPR001242">
    <property type="entry name" value="Condensation_dom"/>
</dbReference>
<dbReference type="PANTHER" id="PTHR45527">
    <property type="entry name" value="NONRIBOSOMAL PEPTIDE SYNTHETASE"/>
    <property type="match status" value="1"/>
</dbReference>
<dbReference type="InterPro" id="IPR000873">
    <property type="entry name" value="AMP-dep_synth/lig_dom"/>
</dbReference>
<gene>
    <name evidence="5" type="ORF">FGL95_04090</name>
</gene>
<dbReference type="GO" id="GO:0003824">
    <property type="term" value="F:catalytic activity"/>
    <property type="evidence" value="ECO:0007669"/>
    <property type="project" value="InterPro"/>
</dbReference>
<dbReference type="SUPFAM" id="SSF52777">
    <property type="entry name" value="CoA-dependent acyltransferases"/>
    <property type="match status" value="6"/>
</dbReference>
<dbReference type="InterPro" id="IPR036736">
    <property type="entry name" value="ACP-like_sf"/>
</dbReference>
<dbReference type="GO" id="GO:0005829">
    <property type="term" value="C:cytosol"/>
    <property type="evidence" value="ECO:0007669"/>
    <property type="project" value="TreeGrafter"/>
</dbReference>
<dbReference type="InterPro" id="IPR029058">
    <property type="entry name" value="AB_hydrolase_fold"/>
</dbReference>
<sequence length="4037" mass="430614">MSADETVRVADLDLIDDTESARLAPRLGRPGGSTLTLPELFAAAAAEHADSIAVTSAGTSLTYRELDDRSNRLAALLVERGVRPETYVAVALRRSIESIVAIWAVAKSGGAFVPVDPDYPSQRVAHMLDDSGAIIGITTAADHDLLPATLDWLVIDDGEGSGEPSAVSVDVHMDAVAYLIFTSGSTGRPKGVAVTHSGLHNFAIEQRERYATSSESRVLHVSSPSFDASVFEYLLAFGAGATLVIAPPGVFGGHELHAVITEHQVTHSFMTPSALASVDPTGLDCLTHLLVGGETVPTHLIDRWAGARRFFNAYGPTETTIMSAISDAVAPGDGAAIGGPIGGTGMVVLDSRLRPVPVGAVGEVFISGAGLARGYHRRAGLTAARFVANPWGAPGERMYRTGDAVSWTRGAESFEFIGRTDSQVKVRGFRIELGEIDAALVTHPTIGFAATVLHTPTRGAAGLVSYVVAADGCTVDVGELGAHIAGSLAPHMVPAHIIEIDRIPLTPVGKLDRKALPEPVFTTDAPYRAPRTVTERLIADTMADIVGASAVGIDDDFFELGGNSLTATQLAARASAALSADVVVRDVFEAPTVAGLASRVDAQLALGGSSARRLAVGPRPSIVPLSPAQRRLWFLNRLDPSSAAANIPFAVRLTGALDVSALATAMRDVVARHESLRTLYPDSDAGPHQVVVDDIDLALPVVTASGPAELSEILREFASRGFDLVHEVPVRALLVASGPDENVLAIVVHHVSADGWSMGPLAKDVVAAYVARCAGVEPVWAPLPVQYADYSLWHHDLLGSDEDVDSLAGSQLEYWKATLAGLPDSIELPTDRPRPPVASYRGASIEFDIDPHAHQLIKVLAQQHESTVFMVMHAALTVLLNRLGAGRDIAVGTPVAGRGQRELDDLVGMFVNTLVLRTQVDPGESFATLLSTCREVALGAFGHNDIPFERLVEVLNPARSTAHHPLFQVMLAAANVDTTAVELPGLSAQTEEIDTGLALFDLRVTVTERPEVGGIGVVFNYATDLFDEQTVRGFVRRFGLILDSVVQQPLTPIGDIAVLGSEEPSALVGAAVEVPGLTILDLFDEQVLRSPDAVAIVAEDATLTYAEFDSRANQLARLLIANSIGPESTVAVAMDRSVELLVAIYAVVKAGAAYVPIDPDQPVERTRYVLESATCACVLTTAGRFAVDGYVSLEVDTLDLSQVDSTPVRDVDRVARLHASNAAYVIFTSGSTGRPKGVEVSHRAAVNLLGWMQTDLPITAADRVLLKAPVTFDVSVWEVFAVLGVGGRLVVLRPDGHLDAAHVIDVIDRERVTIAEFVPSMLDIVLTTPELTLPDSLSMIYVGGEAISPTTARSATERGLRLGNFYGPTEVTVTATYFEIAADTTYATIPIGGPVWNTDAYVLDERLHPVPVGVAGELYLAGEQLARGYKGRPGITADRFVADPAGPAGERMYRTGDLVRRNRDGALEYLGRTDFQVKLRGLRIELGEIEAALLDQYEIGQAVALVREDAPGQARLVAYVTRAGDDIVVDVGVLRQRLTARLPSYMVPPDIVVLEQFPLGATGKLDRKALPVPHYSAPEYRAPTNAVEEAVVATLAEVLGRDRVGLDDNFFAIGGNSLIATRVASRIGAALDIDVPLRLLFESPTPGELALRLADVAKSGRKRPVLGPRVRPDRVPLSPAQQRIWFLNRYDPESPAYNLPFAVRFVGELDVAALRAGLADVVARHESLRTTYPETAQGPYQLIHAADGTVADLAVRPVTAGELPSRLTEFAMRGFDITTDMPLRLALFRLDSNEHVLAVVLHHIASDGGSIPPMAIDVMRAFSARASHEAPQWDPIPLQYADYTLWQLELLGSEGEAGSAMAEQLAYWRRTLAGLPDRTALPTDRPRPAEPSHRGGTVDFAISAELHRGMRDLARDNNASVFMVAHALLAVLLRRFSDSDDIVIGTAVDGRGDPALDQLIGMFVNTLVLRTEIGLAAGFSEIVARTRDVDLAALGNSAVPFEKLVDVLGMPRDRGRHALFQVALLLDEAALTEFDLPGLRTQIELIDPHVAKFDLQLTLVPHRTGDGYRGVFTYATDLFDDSTVQSFAAMFVRILAAVVAEPTVPVGDIDILETADRMALAPVRGAPCLDERTLPEVFAAAANRDPDAIALWADGVETTYRELDERSNRLARWLIGLGVGSDMCVALGLGRSVEFVVAMWAVTKTGAAFLPVDARLPQERIVRILADSAAAFGLTEAGVDLPSAVHWSTFDEADNASSSESAAPLTDSERRAPVLPGNLAYVIFTSGSTGLPKGVGVTQRGLANLVDEQRTRFAVTSDSRVLHAASPSFDATVFENLMAFGVGATVVFAPQDVIGGAQLGSLLVDAAVTHVVVTPAVLGSVDHRGIDTVTTVIVAGDVCPPELVARWAPGRHMFNGYGPTETTVWATCTDPLVAGAPVSIGRPVRGFGVAVLDSRLHPVPVGVVGELYLAGPALARGYLSRAALSAERFVASGLGDPGDRMYRTGDMVRWSASGELQFVGRRDFQVKVRGLRIELGEIDAALCAHPGVEFAVTVGHEVAGQTVLVSYIRPFPGATVDPGAALEELRRVLPAYMVPVQIIPIADVPLTATGKLDRKALPEPVFGSATHSFRLPTTDTEIVVAGVFGDVTGAERVGLDDSFFALGGNSLSATQVVARVGAELGRHVSVRVLFDAPTVQAFAVAVHEVARTDRPRLVAGERPAEIPLSPAQQRIWFLGRLDPTSGANNLPLALRLTGALDVAALQAAFADVVDRHESLRTVYPESGHGPHQVIRPAADVVPTLTPITADESRIRRATAELAMAGFDLTEQVPLRAALFQVAGSPDEHVLVIVVHHICADGWSLAPLATDVMASYFARSAGTAPTWQPLPVQYADYSLWQRRILGREDDPESLAAEQIAYWTKQLADLPDQLDLPTDRSRPALQSYAGATVNFAIDADRHNSLLALASQHNSSLFMVLHSALAVLLSRLTASTDVAIGAPVAGRGEPELDQLIGMFVNTLVLRTTLDPAAGFAATLDHARDVDLAAFGHSDIPFERLVEVLNPTRSTARHPLFQVALTLQNLPVVAGELHGLAVAPIEFELPVAKFDLHLTVSSRFDEDGNPGLLDASFTYATDLFDESTVRRFADMYARILDQVGTDAATPIGDLELTSDDERSHILLDRNATDHAVPVATLVDLFDEQVSAAPDSVALVCGSTSLTYGEFDARVNRLARQLIGSGAGPGELVGIAIGRSVELLVAVYAVIKTGAAYVPIDEDQPHERTALLLESAEPIVVLHASDVVGLDSYAGSPITDADRRSPLRPGNAAYVLFTSGSTGRPKGVTVSHSAVVNRLAWMQHEYPIDRDDAVLFKTPATFDVSVWELFWPLHTGARLVIAAPDGHRDPAYLVRLIVDERVSVAHFVPSMLGAFLAEPAVLDCVSLRHVVASGEALPTHTADVFGAVLPNAALHNLYGPTEAAIDVTYFEPNGTGRSSVPIGVPVWNTQVFVLDQRLRPVPIGVPGELYLAGAQLAQGYVGRPDLTADRFVASPFHVGERMYRTGDLAFWTANGVLEYVGRTDFQVKLRGQRVELGEVESAMSRFAGVVRAVAVVRDDPRLGQQLVGYVGGTDIDKDAVTVWLRSVLPSYMVPSTVVVLDELPVSSTGKLDRKALPEPYFAVAIHRGARTPLEHSVASAFGVLLGVESVGLDDNFFALGGNSLLATRLVAQLRDDAGIDVPLLWLFTDPTPASIARRISEADQTGRDSSLDVVLPMRVGASAAGPLFCIHPVVGLSWCYTGLIPHLNHDRPIYGLQSPSVTEDVVSAPTIDESADRYVREILSIQPAGPYRLLGWSLGGVIAHAIAVRLQVLGHQVAFLGLLDSGFGVELDDMSAAAPAPTDLLGGLGIELDGLEIDTAELQPETAAAFLAQLPGPFAALTAGRIERMLRTAIGTSDVLRRHQPTVFEGDLVFFTAVEDDPTGTRLADLWRPFVSGDVRNHAVEATHWRMTTVAALATIGPIVDASLELSSTSSPGNIGSKVGTNLASR</sequence>
<dbReference type="PROSITE" id="PS50075">
    <property type="entry name" value="CARRIER"/>
    <property type="match status" value="4"/>
</dbReference>
<evidence type="ECO:0000256" key="2">
    <source>
        <dbReference type="ARBA" id="ARBA00022450"/>
    </source>
</evidence>
<dbReference type="CDD" id="cd17646">
    <property type="entry name" value="A_NRPS_AB3403-like"/>
    <property type="match status" value="1"/>
</dbReference>
<feature type="domain" description="Carrier" evidence="4">
    <location>
        <begin position="529"/>
        <end position="604"/>
    </location>
</feature>
<evidence type="ECO:0000256" key="1">
    <source>
        <dbReference type="ARBA" id="ARBA00001957"/>
    </source>
</evidence>